<comment type="caution">
    <text evidence="2">The sequence shown here is derived from an EMBL/GenBank/DDBJ whole genome shotgun (WGS) entry which is preliminary data.</text>
</comment>
<dbReference type="Proteomes" id="UP001596395">
    <property type="component" value="Unassembled WGS sequence"/>
</dbReference>
<sequence>MTSRRRLLAGAGAALSAALAGCSGLTPFVGKREESTERVPVDGASALAVAVDVGDVTVRAAEREDVHVDVVKQSSSVNADLSKLEFRVERPDDRVRLRGVWTGNGGLSGKPSMDLDVTVPSSLSVAETETQVGDVDVQDVRGDVTAASSTGDVTLRSVAGTASAETSTGDVVVEDVEAFGGASASTGDLTVEIPAIDGDTVVETSTGDVTAAIGADVDAALRASTSTGDVVVNDLSLADGSVREDSASGTLGDGGPELVFETNTGDVTLSALR</sequence>
<dbReference type="PROSITE" id="PS51257">
    <property type="entry name" value="PROKAR_LIPOPROTEIN"/>
    <property type="match status" value="1"/>
</dbReference>
<evidence type="ECO:0000313" key="2">
    <source>
        <dbReference type="EMBL" id="MFC6953913.1"/>
    </source>
</evidence>
<gene>
    <name evidence="2" type="ORF">ACFQGB_13660</name>
</gene>
<reference evidence="2 3" key="1">
    <citation type="journal article" date="2019" name="Int. J. Syst. Evol. Microbiol.">
        <title>The Global Catalogue of Microorganisms (GCM) 10K type strain sequencing project: providing services to taxonomists for standard genome sequencing and annotation.</title>
        <authorList>
            <consortium name="The Broad Institute Genomics Platform"/>
            <consortium name="The Broad Institute Genome Sequencing Center for Infectious Disease"/>
            <person name="Wu L."/>
            <person name="Ma J."/>
        </authorList>
    </citation>
    <scope>NUCLEOTIDE SEQUENCE [LARGE SCALE GENOMIC DNA]</scope>
    <source>
        <strain evidence="2 3">GX26</strain>
    </source>
</reference>
<evidence type="ECO:0000313" key="3">
    <source>
        <dbReference type="Proteomes" id="UP001596395"/>
    </source>
</evidence>
<organism evidence="2 3">
    <name type="scientific">Halorubellus litoreus</name>
    <dbReference type="NCBI Taxonomy" id="755308"/>
    <lineage>
        <taxon>Archaea</taxon>
        <taxon>Methanobacteriati</taxon>
        <taxon>Methanobacteriota</taxon>
        <taxon>Stenosarchaea group</taxon>
        <taxon>Halobacteria</taxon>
        <taxon>Halobacteriales</taxon>
        <taxon>Halorubellaceae</taxon>
        <taxon>Halorubellus</taxon>
    </lineage>
</organism>
<dbReference type="InterPro" id="IPR006311">
    <property type="entry name" value="TAT_signal"/>
</dbReference>
<dbReference type="InterPro" id="IPR025164">
    <property type="entry name" value="Toastrack_DUF4097"/>
</dbReference>
<proteinExistence type="predicted"/>
<dbReference type="Pfam" id="PF13349">
    <property type="entry name" value="DUF4097"/>
    <property type="match status" value="1"/>
</dbReference>
<name>A0ABD5VJN3_9EURY</name>
<dbReference type="RefSeq" id="WP_336350862.1">
    <property type="nucleotide sequence ID" value="NZ_JAZAQL010000002.1"/>
</dbReference>
<keyword evidence="3" id="KW-1185">Reference proteome</keyword>
<dbReference type="PROSITE" id="PS51318">
    <property type="entry name" value="TAT"/>
    <property type="match status" value="1"/>
</dbReference>
<protein>
    <submittedName>
        <fullName evidence="2">DUF4097 family beta strand repeat-containing protein</fullName>
    </submittedName>
</protein>
<dbReference type="AlphaFoldDB" id="A0ABD5VJN3"/>
<evidence type="ECO:0000259" key="1">
    <source>
        <dbReference type="Pfam" id="PF13349"/>
    </source>
</evidence>
<accession>A0ABD5VJN3</accession>
<dbReference type="EMBL" id="JBHSXN010000002">
    <property type="protein sequence ID" value="MFC6953913.1"/>
    <property type="molecule type" value="Genomic_DNA"/>
</dbReference>
<feature type="domain" description="DUF4097" evidence="1">
    <location>
        <begin position="115"/>
        <end position="269"/>
    </location>
</feature>